<reference evidence="3" key="1">
    <citation type="submission" date="2016-03" db="EMBL/GenBank/DDBJ databases">
        <authorList>
            <person name="Devillers H."/>
        </authorList>
    </citation>
    <scope>NUCLEOTIDE SEQUENCE [LARGE SCALE GENOMIC DNA]</scope>
</reference>
<dbReference type="InterPro" id="IPR017946">
    <property type="entry name" value="PLC-like_Pdiesterase_TIM-brl"/>
</dbReference>
<dbReference type="Proteomes" id="UP000190831">
    <property type="component" value="Chromosome F"/>
</dbReference>
<feature type="domain" description="Phosphatidylinositol-specific phospholipase C X" evidence="1">
    <location>
        <begin position="11"/>
        <end position="170"/>
    </location>
</feature>
<dbReference type="OrthoDB" id="1046782at2759"/>
<accession>A0A1G4MF69</accession>
<dbReference type="Gene3D" id="3.20.20.190">
    <property type="entry name" value="Phosphatidylinositol (PI) phosphodiesterase"/>
    <property type="match status" value="1"/>
</dbReference>
<dbReference type="SUPFAM" id="SSF51695">
    <property type="entry name" value="PLC-like phosphodiesterases"/>
    <property type="match status" value="1"/>
</dbReference>
<dbReference type="CDD" id="cd08586">
    <property type="entry name" value="PI-PLCc_BcPLC_like"/>
    <property type="match status" value="1"/>
</dbReference>
<name>A0A1G4MF69_LACFM</name>
<dbReference type="PANTHER" id="PTHR13593">
    <property type="match status" value="1"/>
</dbReference>
<gene>
    <name evidence="2" type="ORF">LAFE_0F08944G</name>
</gene>
<dbReference type="STRING" id="4955.A0A1G4MF69"/>
<protein>
    <submittedName>
        <fullName evidence="2">LAFE_0F08944g1_1</fullName>
    </submittedName>
</protein>
<evidence type="ECO:0000313" key="2">
    <source>
        <dbReference type="EMBL" id="SCW02552.1"/>
    </source>
</evidence>
<sequence>MVEYYKWLSQLDDQTEVARLSLPGTHNSAACHTSLPSVRCQDCSVTEQLKNGVRFFDIRLGKLFFKQDKDEGYSADELQVIHGKFPVRVPLPLKFSSVLEEFYRFLDDNPNECCVVSLKQEGEDSWDNENEEFPNFLWDHYLGKNEGRWYLQDTLPRLQDVRGKVILFRRFGWNQDKHGRPLGINAAWWSYNTTNEDRGLFQVQDYCELASSEDIEKKATYVKDLIRTASQYNSTAENSPKLFVNYCSGSNFFNRSCWPEMIATKMKDCGIDSEIRKACGVVILDFAGKDDWSMVRRVVDSNF</sequence>
<dbReference type="EMBL" id="LT598490">
    <property type="protein sequence ID" value="SCW02552.1"/>
    <property type="molecule type" value="Genomic_DNA"/>
</dbReference>
<organism evidence="2 3">
    <name type="scientific">Lachancea fermentati</name>
    <name type="common">Zygosaccharomyces fermentati</name>
    <dbReference type="NCBI Taxonomy" id="4955"/>
    <lineage>
        <taxon>Eukaryota</taxon>
        <taxon>Fungi</taxon>
        <taxon>Dikarya</taxon>
        <taxon>Ascomycota</taxon>
        <taxon>Saccharomycotina</taxon>
        <taxon>Saccharomycetes</taxon>
        <taxon>Saccharomycetales</taxon>
        <taxon>Saccharomycetaceae</taxon>
        <taxon>Lachancea</taxon>
    </lineage>
</organism>
<dbReference type="InterPro" id="IPR051057">
    <property type="entry name" value="PI-PLC_domain"/>
</dbReference>
<proteinExistence type="predicted"/>
<dbReference type="PROSITE" id="PS50007">
    <property type="entry name" value="PIPLC_X_DOMAIN"/>
    <property type="match status" value="1"/>
</dbReference>
<dbReference type="Pfam" id="PF00388">
    <property type="entry name" value="PI-PLC-X"/>
    <property type="match status" value="1"/>
</dbReference>
<dbReference type="PANTHER" id="PTHR13593:SF113">
    <property type="entry name" value="SI:DKEY-266F7.9"/>
    <property type="match status" value="1"/>
</dbReference>
<dbReference type="GO" id="GO:0006629">
    <property type="term" value="P:lipid metabolic process"/>
    <property type="evidence" value="ECO:0007669"/>
    <property type="project" value="InterPro"/>
</dbReference>
<dbReference type="SMART" id="SM00148">
    <property type="entry name" value="PLCXc"/>
    <property type="match status" value="1"/>
</dbReference>
<dbReference type="InterPro" id="IPR000909">
    <property type="entry name" value="PLipase_C_PInositol-sp_X_dom"/>
</dbReference>
<dbReference type="AlphaFoldDB" id="A0A1G4MF69"/>
<keyword evidence="3" id="KW-1185">Reference proteome</keyword>
<evidence type="ECO:0000259" key="1">
    <source>
        <dbReference type="SMART" id="SM00148"/>
    </source>
</evidence>
<evidence type="ECO:0000313" key="3">
    <source>
        <dbReference type="Proteomes" id="UP000190831"/>
    </source>
</evidence>
<dbReference type="GO" id="GO:0008081">
    <property type="term" value="F:phosphoric diester hydrolase activity"/>
    <property type="evidence" value="ECO:0007669"/>
    <property type="project" value="InterPro"/>
</dbReference>
<dbReference type="OMA" id="IDYAGMN"/>